<keyword evidence="1" id="KW-1133">Transmembrane helix</keyword>
<dbReference type="OrthoDB" id="7222003at2"/>
<dbReference type="EMBL" id="NKUF01000015">
    <property type="protein sequence ID" value="PYD63202.1"/>
    <property type="molecule type" value="Genomic_DNA"/>
</dbReference>
<evidence type="ECO:0000313" key="2">
    <source>
        <dbReference type="EMBL" id="PYD63202.1"/>
    </source>
</evidence>
<dbReference type="RefSeq" id="WP_110913555.1">
    <property type="nucleotide sequence ID" value="NZ_NKUF01000015.1"/>
</dbReference>
<evidence type="ECO:0000313" key="3">
    <source>
        <dbReference type="Proteomes" id="UP000248301"/>
    </source>
</evidence>
<feature type="transmembrane region" description="Helical" evidence="1">
    <location>
        <begin position="129"/>
        <end position="150"/>
    </location>
</feature>
<keyword evidence="1" id="KW-0812">Transmembrane</keyword>
<reference evidence="2 3" key="1">
    <citation type="submission" date="2017-07" db="EMBL/GenBank/DDBJ databases">
        <title>A draft genome sequence of Gluconacetobacter entanii LTH 4560.</title>
        <authorList>
            <person name="Skraban J."/>
            <person name="Cleenwerck I."/>
            <person name="Vandamme P."/>
            <person name="Trcek J."/>
        </authorList>
    </citation>
    <scope>NUCLEOTIDE SEQUENCE [LARGE SCALE GENOMIC DNA]</scope>
    <source>
        <strain evidence="2 3">LTH 4560</strain>
    </source>
</reference>
<gene>
    <name evidence="2" type="ORF">CFR72_08500</name>
</gene>
<comment type="caution">
    <text evidence="2">The sequence shown here is derived from an EMBL/GenBank/DDBJ whole genome shotgun (WGS) entry which is preliminary data.</text>
</comment>
<name>A0A318PXM6_9PROT</name>
<dbReference type="Proteomes" id="UP000248301">
    <property type="component" value="Unassembled WGS sequence"/>
</dbReference>
<protein>
    <submittedName>
        <fullName evidence="2">Uncharacterized protein</fullName>
    </submittedName>
</protein>
<proteinExistence type="predicted"/>
<dbReference type="AlphaFoldDB" id="A0A318PXM6"/>
<sequence length="215" mass="24161">MVDITLSRGTKIWIKGIHGTVAGNQKWSETHVYGSARRGISSSSVERGEFWVIAESGRETEITLDVPVRAGQEVTVLWGGVEGQDTGPYLMVRNEAAGTTQMVMSISGRGYGNPLFAAYASRELRMHNWFEIPSLILGICGVPYFLITFIGNLMQHGTRGPWLSELLWGFMIFFLIYKFYKLERSFPRLQQELKSEISAICTRLLDDPAFIKSIS</sequence>
<feature type="transmembrane region" description="Helical" evidence="1">
    <location>
        <begin position="162"/>
        <end position="180"/>
    </location>
</feature>
<keyword evidence="1" id="KW-0472">Membrane</keyword>
<evidence type="ECO:0000256" key="1">
    <source>
        <dbReference type="SAM" id="Phobius"/>
    </source>
</evidence>
<organism evidence="2 3">
    <name type="scientific">Gluconacetobacter entanii</name>
    <dbReference type="NCBI Taxonomy" id="108528"/>
    <lineage>
        <taxon>Bacteria</taxon>
        <taxon>Pseudomonadati</taxon>
        <taxon>Pseudomonadota</taxon>
        <taxon>Alphaproteobacteria</taxon>
        <taxon>Acetobacterales</taxon>
        <taxon>Acetobacteraceae</taxon>
        <taxon>Gluconacetobacter</taxon>
    </lineage>
</organism>
<accession>A0A318PXM6</accession>